<dbReference type="PROSITE" id="PS51384">
    <property type="entry name" value="FAD_FR"/>
    <property type="match status" value="1"/>
</dbReference>
<dbReference type="PANTHER" id="PTHR47354">
    <property type="entry name" value="NADH OXIDOREDUCTASE HCR"/>
    <property type="match status" value="1"/>
</dbReference>
<feature type="domain" description="FAD-binding FR-type" evidence="9">
    <location>
        <begin position="51"/>
        <end position="155"/>
    </location>
</feature>
<evidence type="ECO:0000259" key="8">
    <source>
        <dbReference type="PROSITE" id="PS51085"/>
    </source>
</evidence>
<dbReference type="GO" id="GO:0046872">
    <property type="term" value="F:metal ion binding"/>
    <property type="evidence" value="ECO:0007669"/>
    <property type="project" value="UniProtKB-KW"/>
</dbReference>
<keyword evidence="6" id="KW-0408">Iron</keyword>
<evidence type="ECO:0000256" key="6">
    <source>
        <dbReference type="ARBA" id="ARBA00023004"/>
    </source>
</evidence>
<evidence type="ECO:0000313" key="11">
    <source>
        <dbReference type="Proteomes" id="UP000093779"/>
    </source>
</evidence>
<dbReference type="InterPro" id="IPR017938">
    <property type="entry name" value="Riboflavin_synthase-like_b-brl"/>
</dbReference>
<dbReference type="InterPro" id="IPR012675">
    <property type="entry name" value="Beta-grasp_dom_sf"/>
</dbReference>
<gene>
    <name evidence="10" type="ORF">A5726_19705</name>
</gene>
<feature type="domain" description="2Fe-2S ferredoxin-type" evidence="8">
    <location>
        <begin position="283"/>
        <end position="366"/>
    </location>
</feature>
<dbReference type="CDD" id="cd06185">
    <property type="entry name" value="PDR_like"/>
    <property type="match status" value="1"/>
</dbReference>
<dbReference type="PRINTS" id="PR00409">
    <property type="entry name" value="PHDIOXRDTASE"/>
</dbReference>
<dbReference type="SUPFAM" id="SSF54292">
    <property type="entry name" value="2Fe-2S ferredoxin-like"/>
    <property type="match status" value="1"/>
</dbReference>
<dbReference type="RefSeq" id="WP_064897544.1">
    <property type="nucleotide sequence ID" value="NZ_JBEUKP010000004.1"/>
</dbReference>
<protein>
    <submittedName>
        <fullName evidence="10">Ferredoxin</fullName>
    </submittedName>
</protein>
<evidence type="ECO:0000256" key="4">
    <source>
        <dbReference type="ARBA" id="ARBA00022723"/>
    </source>
</evidence>
<dbReference type="CDD" id="cd00207">
    <property type="entry name" value="fer2"/>
    <property type="match status" value="1"/>
</dbReference>
<reference evidence="10 11" key="1">
    <citation type="submission" date="2016-06" db="EMBL/GenBank/DDBJ databases">
        <authorList>
            <person name="Kjaerup R.B."/>
            <person name="Dalgaard T.S."/>
            <person name="Juul-Madsen H.R."/>
        </authorList>
    </citation>
    <scope>NUCLEOTIDE SEQUENCE [LARGE SCALE GENOMIC DNA]</scope>
    <source>
        <strain evidence="10 11">ACS1953</strain>
    </source>
</reference>
<dbReference type="SUPFAM" id="SSF52343">
    <property type="entry name" value="Ferredoxin reductase-like, C-terminal NADP-linked domain"/>
    <property type="match status" value="1"/>
</dbReference>
<dbReference type="Pfam" id="PF00111">
    <property type="entry name" value="Fer2"/>
    <property type="match status" value="1"/>
</dbReference>
<evidence type="ECO:0000256" key="3">
    <source>
        <dbReference type="ARBA" id="ARBA00022714"/>
    </source>
</evidence>
<dbReference type="InterPro" id="IPR036010">
    <property type="entry name" value="2Fe-2S_ferredoxin-like_sf"/>
</dbReference>
<evidence type="ECO:0000256" key="5">
    <source>
        <dbReference type="ARBA" id="ARBA00023002"/>
    </source>
</evidence>
<comment type="cofactor">
    <cofactor evidence="1">
        <name>FAD</name>
        <dbReference type="ChEBI" id="CHEBI:57692"/>
    </cofactor>
</comment>
<name>A0A1A2V534_9MYCO</name>
<accession>A0A1A2V534</accession>
<keyword evidence="5" id="KW-0560">Oxidoreductase</keyword>
<dbReference type="InterPro" id="IPR017927">
    <property type="entry name" value="FAD-bd_FR_type"/>
</dbReference>
<keyword evidence="3" id="KW-0001">2Fe-2S</keyword>
<dbReference type="InterPro" id="IPR050415">
    <property type="entry name" value="MRET"/>
</dbReference>
<dbReference type="SUPFAM" id="SSF63380">
    <property type="entry name" value="Riboflavin synthase domain-like"/>
    <property type="match status" value="1"/>
</dbReference>
<dbReference type="AlphaFoldDB" id="A0A1A2V534"/>
<dbReference type="Gene3D" id="2.40.30.10">
    <property type="entry name" value="Translation factors"/>
    <property type="match status" value="1"/>
</dbReference>
<keyword evidence="7" id="KW-0411">Iron-sulfur</keyword>
<dbReference type="Proteomes" id="UP000093779">
    <property type="component" value="Unassembled WGS sequence"/>
</dbReference>
<sequence>MFSKYRTLAVPPHVHGKYRRDPLMLLVTMGYDAVNWLDKFTSTPDLPAASAACIEAVVETTTTVTADETVRAITLRRSDHRQLPRWSAGAHIDLTLPSGRVRQYSLCGDPTDSSRYRIAVRRLPDSRGGSIEVHTDLNTGTAVRISEPRNAFPLAVGGYGQRTTQIRFIAGGIGITPILPMLTVANQFQMPWSLVYCGRSRDAMAFVDELEQFGDKVTLHYDDQRGPADANTLLGNLEPSSAVYTCGPPAMIESLRETLAGRRDVEFHYERFSAAPVVDGQEFEIELASTSEIVTVAADQTALSAILKTRPDATYSCQQGFCRSCAVRVLAGTPEHRSTALSPTEMEEGYFLPCVSRSQGRLSIDL</sequence>
<evidence type="ECO:0000259" key="9">
    <source>
        <dbReference type="PROSITE" id="PS51384"/>
    </source>
</evidence>
<dbReference type="EMBL" id="LZHX01000067">
    <property type="protein sequence ID" value="OBF17942.1"/>
    <property type="molecule type" value="Genomic_DNA"/>
</dbReference>
<proteinExistence type="predicted"/>
<dbReference type="InterPro" id="IPR001433">
    <property type="entry name" value="OxRdtase_FAD/NAD-bd"/>
</dbReference>
<keyword evidence="4" id="KW-0479">Metal-binding</keyword>
<evidence type="ECO:0000256" key="1">
    <source>
        <dbReference type="ARBA" id="ARBA00001974"/>
    </source>
</evidence>
<comment type="caution">
    <text evidence="10">The sequence shown here is derived from an EMBL/GenBank/DDBJ whole genome shotgun (WGS) entry which is preliminary data.</text>
</comment>
<dbReference type="Pfam" id="PF00175">
    <property type="entry name" value="NAD_binding_1"/>
    <property type="match status" value="1"/>
</dbReference>
<dbReference type="Gene3D" id="3.10.20.30">
    <property type="match status" value="1"/>
</dbReference>
<dbReference type="GO" id="GO:0051537">
    <property type="term" value="F:2 iron, 2 sulfur cluster binding"/>
    <property type="evidence" value="ECO:0007669"/>
    <property type="project" value="UniProtKB-KW"/>
</dbReference>
<dbReference type="Gene3D" id="3.40.50.80">
    <property type="entry name" value="Nucleotide-binding domain of ferredoxin-NADP reductase (FNR) module"/>
    <property type="match status" value="1"/>
</dbReference>
<evidence type="ECO:0000256" key="2">
    <source>
        <dbReference type="ARBA" id="ARBA00022630"/>
    </source>
</evidence>
<evidence type="ECO:0000313" key="10">
    <source>
        <dbReference type="EMBL" id="OBF17942.1"/>
    </source>
</evidence>
<dbReference type="InterPro" id="IPR039261">
    <property type="entry name" value="FNR_nucleotide-bd"/>
</dbReference>
<dbReference type="GO" id="GO:0016491">
    <property type="term" value="F:oxidoreductase activity"/>
    <property type="evidence" value="ECO:0007669"/>
    <property type="project" value="UniProtKB-KW"/>
</dbReference>
<evidence type="ECO:0000256" key="7">
    <source>
        <dbReference type="ARBA" id="ARBA00023014"/>
    </source>
</evidence>
<keyword evidence="2" id="KW-0285">Flavoprotein</keyword>
<dbReference type="PANTHER" id="PTHR47354:SF1">
    <property type="entry name" value="CARNITINE MONOOXYGENASE REDUCTASE SUBUNIT"/>
    <property type="match status" value="1"/>
</dbReference>
<dbReference type="PROSITE" id="PS51085">
    <property type="entry name" value="2FE2S_FER_2"/>
    <property type="match status" value="1"/>
</dbReference>
<organism evidence="10 11">
    <name type="scientific">Mycolicibacterium conceptionense</name>
    <dbReference type="NCBI Taxonomy" id="451644"/>
    <lineage>
        <taxon>Bacteria</taxon>
        <taxon>Bacillati</taxon>
        <taxon>Actinomycetota</taxon>
        <taxon>Actinomycetes</taxon>
        <taxon>Mycobacteriales</taxon>
        <taxon>Mycobacteriaceae</taxon>
        <taxon>Mycolicibacterium</taxon>
    </lineage>
</organism>
<dbReference type="InterPro" id="IPR001041">
    <property type="entry name" value="2Fe-2S_ferredoxin-type"/>
</dbReference>